<evidence type="ECO:0000313" key="2">
    <source>
        <dbReference type="EMBL" id="MBD5781525.1"/>
    </source>
</evidence>
<proteinExistence type="predicted"/>
<dbReference type="EMBL" id="JACYFG010000046">
    <property type="protein sequence ID" value="MBD5781539.1"/>
    <property type="molecule type" value="Genomic_DNA"/>
</dbReference>
<reference evidence="4" key="1">
    <citation type="submission" date="2020-09" db="EMBL/GenBank/DDBJ databases">
        <title>Pelagicoccus enzymogenes sp. nov. with an EPS production, isolated from marine sediment.</title>
        <authorList>
            <person name="Feng X."/>
        </authorList>
    </citation>
    <scope>NUCLEOTIDE SEQUENCE</scope>
    <source>
        <strain evidence="4">NFK12</strain>
    </source>
</reference>
<keyword evidence="1" id="KW-0732">Signal</keyword>
<sequence>MKPRCPTLVALIFMALGVIRANGANPIEDRLKIDTMWEEWLNQPKLTYTNLEESDLKELHGTWEGSCGIEGSIDQVSITLKNDKKWISNEFNEEDVKQMWILYDGLIFLYVSSSNEGHQMTSCIYKSKGGDLKLIYADCDNHTLNLKKK</sequence>
<dbReference type="AlphaFoldDB" id="A0A927FDS4"/>
<feature type="chain" id="PRO_5038277075" evidence="1">
    <location>
        <begin position="24"/>
        <end position="149"/>
    </location>
</feature>
<name>A0A927FDS4_9BACT</name>
<organism evidence="4 6">
    <name type="scientific">Pelagicoccus enzymogenes</name>
    <dbReference type="NCBI Taxonomy" id="2773457"/>
    <lineage>
        <taxon>Bacteria</taxon>
        <taxon>Pseudomonadati</taxon>
        <taxon>Verrucomicrobiota</taxon>
        <taxon>Opitutia</taxon>
        <taxon>Puniceicoccales</taxon>
        <taxon>Pelagicoccaceae</taxon>
        <taxon>Pelagicoccus</taxon>
    </lineage>
</organism>
<keyword evidence="6" id="KW-1185">Reference proteome</keyword>
<dbReference type="RefSeq" id="WP_191618625.1">
    <property type="nucleotide sequence ID" value="NZ_JACYFG010000044.1"/>
</dbReference>
<feature type="signal peptide" evidence="1">
    <location>
        <begin position="1"/>
        <end position="23"/>
    </location>
</feature>
<dbReference type="Proteomes" id="UP000622317">
    <property type="component" value="Unassembled WGS sequence"/>
</dbReference>
<evidence type="ECO:0000313" key="6">
    <source>
        <dbReference type="Proteomes" id="UP000622317"/>
    </source>
</evidence>
<evidence type="ECO:0000313" key="5">
    <source>
        <dbReference type="EMBL" id="MBD5781539.1"/>
    </source>
</evidence>
<evidence type="ECO:0000256" key="1">
    <source>
        <dbReference type="SAM" id="SignalP"/>
    </source>
</evidence>
<dbReference type="EMBL" id="JACYFG010000044">
    <property type="protein sequence ID" value="MBD5781526.1"/>
    <property type="molecule type" value="Genomic_DNA"/>
</dbReference>
<dbReference type="EMBL" id="JACYFG010000045">
    <property type="protein sequence ID" value="MBD5781533.1"/>
    <property type="molecule type" value="Genomic_DNA"/>
</dbReference>
<protein>
    <submittedName>
        <fullName evidence="4">Uncharacterized protein</fullName>
    </submittedName>
</protein>
<evidence type="ECO:0000313" key="3">
    <source>
        <dbReference type="EMBL" id="MBD5781526.1"/>
    </source>
</evidence>
<accession>A0A927FDS4</accession>
<dbReference type="EMBL" id="JACYFG010000043">
    <property type="protein sequence ID" value="MBD5781525.1"/>
    <property type="molecule type" value="Genomic_DNA"/>
</dbReference>
<evidence type="ECO:0000313" key="4">
    <source>
        <dbReference type="EMBL" id="MBD5781533.1"/>
    </source>
</evidence>
<gene>
    <name evidence="2" type="ORF">IEN85_18635</name>
    <name evidence="3" type="ORF">IEN85_18640</name>
    <name evidence="4" type="ORF">IEN85_18675</name>
    <name evidence="5" type="ORF">IEN85_18705</name>
</gene>
<comment type="caution">
    <text evidence="4">The sequence shown here is derived from an EMBL/GenBank/DDBJ whole genome shotgun (WGS) entry which is preliminary data.</text>
</comment>